<evidence type="ECO:0000256" key="1">
    <source>
        <dbReference type="SAM" id="Phobius"/>
    </source>
</evidence>
<dbReference type="Proteomes" id="UP000176186">
    <property type="component" value="Unassembled WGS sequence"/>
</dbReference>
<name>A0A1F6BDX6_9BACT</name>
<dbReference type="STRING" id="1798401.A2363_03745"/>
<reference evidence="2 3" key="1">
    <citation type="journal article" date="2016" name="Nat. Commun.">
        <title>Thousands of microbial genomes shed light on interconnected biogeochemical processes in an aquifer system.</title>
        <authorList>
            <person name="Anantharaman K."/>
            <person name="Brown C.T."/>
            <person name="Hug L.A."/>
            <person name="Sharon I."/>
            <person name="Castelle C.J."/>
            <person name="Probst A.J."/>
            <person name="Thomas B.C."/>
            <person name="Singh A."/>
            <person name="Wilkins M.J."/>
            <person name="Karaoz U."/>
            <person name="Brodie E.L."/>
            <person name="Williams K.H."/>
            <person name="Hubbard S.S."/>
            <person name="Banfield J.F."/>
        </authorList>
    </citation>
    <scope>NUCLEOTIDE SEQUENCE [LARGE SCALE GENOMIC DNA]</scope>
</reference>
<organism evidence="2 3">
    <name type="scientific">Candidatus Gottesmanbacteria bacterium RIFOXYB1_FULL_47_11</name>
    <dbReference type="NCBI Taxonomy" id="1798401"/>
    <lineage>
        <taxon>Bacteria</taxon>
        <taxon>Candidatus Gottesmaniibacteriota</taxon>
    </lineage>
</organism>
<evidence type="ECO:0000313" key="2">
    <source>
        <dbReference type="EMBL" id="OGG35161.1"/>
    </source>
</evidence>
<sequence length="121" mass="13251">MLIEMIVVIGVVVILTTGIIAGTSMSLSRTQGNQIRSSALQYAQEGIELTRQKRDAGWTAFVNDQGTTESTLGIYTRSISLTLENTGLADERMLVDVVVSWGDATQTENNVELKTTLTQWK</sequence>
<accession>A0A1F6BDX6</accession>
<dbReference type="AlphaFoldDB" id="A0A1F6BDX6"/>
<keyword evidence="1" id="KW-0812">Transmembrane</keyword>
<comment type="caution">
    <text evidence="2">The sequence shown here is derived from an EMBL/GenBank/DDBJ whole genome shotgun (WGS) entry which is preliminary data.</text>
</comment>
<protein>
    <recommendedName>
        <fullName evidence="4">Type II secretion system protein GspI C-terminal domain-containing protein</fullName>
    </recommendedName>
</protein>
<keyword evidence="1" id="KW-0472">Membrane</keyword>
<evidence type="ECO:0000313" key="3">
    <source>
        <dbReference type="Proteomes" id="UP000176186"/>
    </source>
</evidence>
<gene>
    <name evidence="2" type="ORF">A2363_03745</name>
</gene>
<evidence type="ECO:0008006" key="4">
    <source>
        <dbReference type="Google" id="ProtNLM"/>
    </source>
</evidence>
<dbReference type="EMBL" id="MFKE01000017">
    <property type="protein sequence ID" value="OGG35161.1"/>
    <property type="molecule type" value="Genomic_DNA"/>
</dbReference>
<feature type="transmembrane region" description="Helical" evidence="1">
    <location>
        <begin position="6"/>
        <end position="27"/>
    </location>
</feature>
<proteinExistence type="predicted"/>
<keyword evidence="1" id="KW-1133">Transmembrane helix</keyword>